<dbReference type="PROSITE" id="PS51123">
    <property type="entry name" value="OMPA_2"/>
    <property type="match status" value="2"/>
</dbReference>
<feature type="transmembrane region" description="Helical" evidence="5">
    <location>
        <begin position="203"/>
        <end position="222"/>
    </location>
</feature>
<dbReference type="Gene3D" id="3.30.1330.60">
    <property type="entry name" value="OmpA-like domain"/>
    <property type="match status" value="2"/>
</dbReference>
<evidence type="ECO:0000313" key="7">
    <source>
        <dbReference type="EMBL" id="AUD05890.1"/>
    </source>
</evidence>
<dbReference type="KEGG" id="spir:CWM47_31030"/>
<evidence type="ECO:0000313" key="8">
    <source>
        <dbReference type="Proteomes" id="UP000232883"/>
    </source>
</evidence>
<accession>A0A2K8Z7R1</accession>
<dbReference type="CDD" id="cd07185">
    <property type="entry name" value="OmpA_C-like"/>
    <property type="match status" value="2"/>
</dbReference>
<dbReference type="SUPFAM" id="SSF103088">
    <property type="entry name" value="OmpA-like"/>
    <property type="match status" value="2"/>
</dbReference>
<dbReference type="InterPro" id="IPR009282">
    <property type="entry name" value="DUF937"/>
</dbReference>
<dbReference type="Pfam" id="PF06078">
    <property type="entry name" value="DUF937"/>
    <property type="match status" value="1"/>
</dbReference>
<gene>
    <name evidence="7" type="ORF">CWM47_31030</name>
</gene>
<dbReference type="PRINTS" id="PR01021">
    <property type="entry name" value="OMPADOMAIN"/>
</dbReference>
<dbReference type="OrthoDB" id="9782229at2"/>
<reference evidence="7 8" key="1">
    <citation type="submission" date="2017-11" db="EMBL/GenBank/DDBJ databases">
        <title>Taxonomic description and genome sequences of Spirosoma HA7 sp. nov., isolated from pollen microhabitat of Corylus avellana.</title>
        <authorList>
            <person name="Ambika Manirajan B."/>
            <person name="Suarez C."/>
            <person name="Ratering S."/>
            <person name="Geissler-Plaum R."/>
            <person name="Cardinale M."/>
            <person name="Sylvia S."/>
        </authorList>
    </citation>
    <scope>NUCLEOTIDE SEQUENCE [LARGE SCALE GENOMIC DNA]</scope>
    <source>
        <strain evidence="7 8">HA7</strain>
    </source>
</reference>
<dbReference type="InterPro" id="IPR006665">
    <property type="entry name" value="OmpA-like"/>
</dbReference>
<protein>
    <recommendedName>
        <fullName evidence="6">OmpA-like domain-containing protein</fullName>
    </recommendedName>
</protein>
<dbReference type="PANTHER" id="PTHR30329:SF21">
    <property type="entry name" value="LIPOPROTEIN YIAD-RELATED"/>
    <property type="match status" value="1"/>
</dbReference>
<dbReference type="InterPro" id="IPR036737">
    <property type="entry name" value="OmpA-like_sf"/>
</dbReference>
<organism evidence="7 8">
    <name type="scientific">Spirosoma pollinicola</name>
    <dbReference type="NCBI Taxonomy" id="2057025"/>
    <lineage>
        <taxon>Bacteria</taxon>
        <taxon>Pseudomonadati</taxon>
        <taxon>Bacteroidota</taxon>
        <taxon>Cytophagia</taxon>
        <taxon>Cytophagales</taxon>
        <taxon>Cytophagaceae</taxon>
        <taxon>Spirosoma</taxon>
    </lineage>
</organism>
<evidence type="ECO:0000256" key="3">
    <source>
        <dbReference type="ARBA" id="ARBA00023237"/>
    </source>
</evidence>
<evidence type="ECO:0000256" key="1">
    <source>
        <dbReference type="ARBA" id="ARBA00004442"/>
    </source>
</evidence>
<name>A0A2K8Z7R1_9BACT</name>
<evidence type="ECO:0000259" key="6">
    <source>
        <dbReference type="PROSITE" id="PS51123"/>
    </source>
</evidence>
<dbReference type="Pfam" id="PF00691">
    <property type="entry name" value="OmpA"/>
    <property type="match status" value="2"/>
</dbReference>
<dbReference type="Proteomes" id="UP000232883">
    <property type="component" value="Chromosome"/>
</dbReference>
<dbReference type="EMBL" id="CP025096">
    <property type="protein sequence ID" value="AUD05890.1"/>
    <property type="molecule type" value="Genomic_DNA"/>
</dbReference>
<feature type="domain" description="OmpA-like" evidence="6">
    <location>
        <begin position="290"/>
        <end position="407"/>
    </location>
</feature>
<comment type="subcellular location">
    <subcellularLocation>
        <location evidence="1">Cell outer membrane</location>
    </subcellularLocation>
</comment>
<dbReference type="InterPro" id="IPR050330">
    <property type="entry name" value="Bact_OuterMem_StrucFunc"/>
</dbReference>
<dbReference type="InterPro" id="IPR006664">
    <property type="entry name" value="OMP_bac"/>
</dbReference>
<keyword evidence="5" id="KW-0812">Transmembrane</keyword>
<feature type="transmembrane region" description="Helical" evidence="5">
    <location>
        <begin position="165"/>
        <end position="183"/>
    </location>
</feature>
<keyword evidence="5" id="KW-1133">Transmembrane helix</keyword>
<dbReference type="PANTHER" id="PTHR30329">
    <property type="entry name" value="STATOR ELEMENT OF FLAGELLAR MOTOR COMPLEX"/>
    <property type="match status" value="1"/>
</dbReference>
<keyword evidence="3" id="KW-0998">Cell outer membrane</keyword>
<evidence type="ECO:0000256" key="2">
    <source>
        <dbReference type="ARBA" id="ARBA00023136"/>
    </source>
</evidence>
<feature type="domain" description="OmpA-like" evidence="6">
    <location>
        <begin position="447"/>
        <end position="563"/>
    </location>
</feature>
<evidence type="ECO:0000256" key="4">
    <source>
        <dbReference type="PROSITE-ProRule" id="PRU00473"/>
    </source>
</evidence>
<dbReference type="AlphaFoldDB" id="A0A2K8Z7R1"/>
<keyword evidence="8" id="KW-1185">Reference proteome</keyword>
<sequence>MATITPLDHLRSVFTPSAVNNLAHSLNENRTNTQKAIDGLLPTVTAGVINGVSDKDGAKTLYYLLTNTPFATESDIVELIGTGSERQKATESGNGLLKKLYDQRVHQVAQETNQYSGVSLGSATTLTGLVASVLMGFLHKQIVARELTQAQLAAMLHGEVDATRSVIPAMFGVPLAWFIGTAYNPVAQVVPVRQETALASGLLWWQWLLIALGLFLLTLFLLRSCNLNKTTAEQTNDSGMAAATDTVASDLDGNEPQVRTGVDLPGGRKLNIVENSFNYALAMFLATKNGQFPKVFTFDNLTFEPNLAQVTAQARSDVADLIQIMQAYPSLRIRIEGNTDSTGTDATNDPLSSERAEAVKQALIAGGIEPDRIATRERGDTKPVATNETEAGREKNRRIDVVILSLSAPPAGPKVRVAVDAPDGRKLILTDQSFTYQLARFLATKGSRPNKSFLFDELRFDTNTARITPDAQVEVNDLVQIMKTYPKLHIRIVGYTDSVGPESINKPLSAARANFVKVALVKEGINTSRITTGKEGEEEPIATNQTAKGRHRNRRVEIVVTRL</sequence>
<keyword evidence="2 4" id="KW-0472">Membrane</keyword>
<dbReference type="GO" id="GO:0009279">
    <property type="term" value="C:cell outer membrane"/>
    <property type="evidence" value="ECO:0007669"/>
    <property type="project" value="UniProtKB-SubCell"/>
</dbReference>
<evidence type="ECO:0000256" key="5">
    <source>
        <dbReference type="SAM" id="Phobius"/>
    </source>
</evidence>
<dbReference type="RefSeq" id="WP_100992441.1">
    <property type="nucleotide sequence ID" value="NZ_CP025096.1"/>
</dbReference>
<proteinExistence type="predicted"/>